<gene>
    <name evidence="2" type="ORF">RB614_12390</name>
</gene>
<dbReference type="EMBL" id="JAVHUY010000010">
    <property type="protein sequence ID" value="MDQ7905323.1"/>
    <property type="molecule type" value="Genomic_DNA"/>
</dbReference>
<organism evidence="2 3">
    <name type="scientific">Phytohabitans maris</name>
    <dbReference type="NCBI Taxonomy" id="3071409"/>
    <lineage>
        <taxon>Bacteria</taxon>
        <taxon>Bacillati</taxon>
        <taxon>Actinomycetota</taxon>
        <taxon>Actinomycetes</taxon>
        <taxon>Micromonosporales</taxon>
        <taxon>Micromonosporaceae</taxon>
    </lineage>
</organism>
<protein>
    <submittedName>
        <fullName evidence="2">Uncharacterized protein</fullName>
    </submittedName>
</protein>
<name>A0ABU0ZE62_9ACTN</name>
<feature type="coiled-coil region" evidence="1">
    <location>
        <begin position="529"/>
        <end position="556"/>
    </location>
</feature>
<dbReference type="RefSeq" id="WP_308712596.1">
    <property type="nucleotide sequence ID" value="NZ_JAVHUY010000010.1"/>
</dbReference>
<evidence type="ECO:0000313" key="3">
    <source>
        <dbReference type="Proteomes" id="UP001230908"/>
    </source>
</evidence>
<comment type="caution">
    <text evidence="2">The sequence shown here is derived from an EMBL/GenBank/DDBJ whole genome shotgun (WGS) entry which is preliminary data.</text>
</comment>
<reference evidence="2 3" key="1">
    <citation type="submission" date="2023-08" db="EMBL/GenBank/DDBJ databases">
        <title>Phytohabitans sansha sp. nov., isolated from marine sediment.</title>
        <authorList>
            <person name="Zhao Y."/>
            <person name="Yi K."/>
        </authorList>
    </citation>
    <scope>NUCLEOTIDE SEQUENCE [LARGE SCALE GENOMIC DNA]</scope>
    <source>
        <strain evidence="2 3">ZYX-F-186</strain>
    </source>
</reference>
<evidence type="ECO:0000313" key="2">
    <source>
        <dbReference type="EMBL" id="MDQ7905323.1"/>
    </source>
</evidence>
<dbReference type="Proteomes" id="UP001230908">
    <property type="component" value="Unassembled WGS sequence"/>
</dbReference>
<keyword evidence="3" id="KW-1185">Reference proteome</keyword>
<accession>A0ABU0ZE62</accession>
<evidence type="ECO:0000256" key="1">
    <source>
        <dbReference type="SAM" id="Coils"/>
    </source>
</evidence>
<sequence>MVSYDRFKYALSNLDGRQWRLFEILANTFLSEEFPNLRPLAGAAGDDGMDASLFQATDDPATVLQYSVRRDWSNKIIETCDRLQETQPDTNVLVYATNQEIGAGGNTLKKSIRSKYRIFLDIRDREWFLTQRNASAKVTEEAEEFCEKVADPQLFGKSSIDRQAKALSDLEAKAAFVYLGLQWADDMREKGLTKLCFEALVRSVLRETTSEERLGRSQIREQIAKLLPAHHRGTLDVQVDGALARLSKVYIRHWKKPDEFCLTWQERVRLAERLAQVASLDDALTAELKRTINVTASEMGIDESTLPRQTVDITRKVVEKVLLDRGEFFASAVTRENAGSFVSFEDIEAVVFQEIAQNRVARGLDPRLLVASVQSIFLNSTEEVRKCLRSLADTYTLFAFMRETPDVQSAVVKIFSDGDIWLDTNVVLPLLAETLIDEPARSHTFLIRAAVECGLRLFVTDGVLEEVATHINRCRSYAWSLGQEGAKGSPPFLLNAYSLSGRDMGGFLQWLENFAGTRRLEDDVADYLLDEHHIDVQDLSAEADRAEQELRAAVGELWHQVREARDKRNEKLGVPPMDPVTRSKLVAHDVTNYVGVIVRRQDRNERRGAFGYRSWWLTLDRSALRMHNDLKAYLRDRPPASPAISPDFMLHYLAVGPVRARISRRTEETLPLMMNMSVLDAVPRDLLDLADSLRIELAGLPPNVISRKIRDTLDEARFILGPNAIGGDAKLTDEVKARLISQAKGR</sequence>
<keyword evidence="1" id="KW-0175">Coiled coil</keyword>
<proteinExistence type="predicted"/>